<name>A0AAD7DFN7_MYCRO</name>
<dbReference type="AlphaFoldDB" id="A0AAD7DFN7"/>
<reference evidence="1" key="1">
    <citation type="submission" date="2023-03" db="EMBL/GenBank/DDBJ databases">
        <title>Massive genome expansion in bonnet fungi (Mycena s.s.) driven by repeated elements and novel gene families across ecological guilds.</title>
        <authorList>
            <consortium name="Lawrence Berkeley National Laboratory"/>
            <person name="Harder C.B."/>
            <person name="Miyauchi S."/>
            <person name="Viragh M."/>
            <person name="Kuo A."/>
            <person name="Thoen E."/>
            <person name="Andreopoulos B."/>
            <person name="Lu D."/>
            <person name="Skrede I."/>
            <person name="Drula E."/>
            <person name="Henrissat B."/>
            <person name="Morin E."/>
            <person name="Kohler A."/>
            <person name="Barry K."/>
            <person name="LaButti K."/>
            <person name="Morin E."/>
            <person name="Salamov A."/>
            <person name="Lipzen A."/>
            <person name="Mereny Z."/>
            <person name="Hegedus B."/>
            <person name="Baldrian P."/>
            <person name="Stursova M."/>
            <person name="Weitz H."/>
            <person name="Taylor A."/>
            <person name="Grigoriev I.V."/>
            <person name="Nagy L.G."/>
            <person name="Martin F."/>
            <person name="Kauserud H."/>
        </authorList>
    </citation>
    <scope>NUCLEOTIDE SEQUENCE</scope>
    <source>
        <strain evidence="1">CBHHK067</strain>
    </source>
</reference>
<sequence length="250" mass="27130">MSSDPSTTATDSIAELAALIQSLHTMAHNAIAQDLPVMAKNAIDAQANVSNILLARLISVAGADAPAPPLNASPLFEAGTPPTPEAVALATPVEPEAQYYWVVLRGREPGLYLTGRAATEQTNGVPGQYQERKTGRTEALAFYAANYPDGVKRHQQSLMPPSAQSEAARKRADVARRAARLRSFLDPLNATVDPFDTEFDRALLRLVAANHPIKIEDEKHMAALRNVVGFLRVVAFWKKLTYGTEYPPTF</sequence>
<dbReference type="Proteomes" id="UP001221757">
    <property type="component" value="Unassembled WGS sequence"/>
</dbReference>
<accession>A0AAD7DFN7</accession>
<gene>
    <name evidence="1" type="ORF">B0H17DRAFT_1202503</name>
</gene>
<evidence type="ECO:0000313" key="2">
    <source>
        <dbReference type="Proteomes" id="UP001221757"/>
    </source>
</evidence>
<protein>
    <submittedName>
        <fullName evidence="1">Uncharacterized protein</fullName>
    </submittedName>
</protein>
<proteinExistence type="predicted"/>
<organism evidence="1 2">
    <name type="scientific">Mycena rosella</name>
    <name type="common">Pink bonnet</name>
    <name type="synonym">Agaricus rosellus</name>
    <dbReference type="NCBI Taxonomy" id="1033263"/>
    <lineage>
        <taxon>Eukaryota</taxon>
        <taxon>Fungi</taxon>
        <taxon>Dikarya</taxon>
        <taxon>Basidiomycota</taxon>
        <taxon>Agaricomycotina</taxon>
        <taxon>Agaricomycetes</taxon>
        <taxon>Agaricomycetidae</taxon>
        <taxon>Agaricales</taxon>
        <taxon>Marasmiineae</taxon>
        <taxon>Mycenaceae</taxon>
        <taxon>Mycena</taxon>
    </lineage>
</organism>
<evidence type="ECO:0000313" key="1">
    <source>
        <dbReference type="EMBL" id="KAJ7689141.1"/>
    </source>
</evidence>
<comment type="caution">
    <text evidence="1">The sequence shown here is derived from an EMBL/GenBank/DDBJ whole genome shotgun (WGS) entry which is preliminary data.</text>
</comment>
<dbReference type="EMBL" id="JARKIE010000074">
    <property type="protein sequence ID" value="KAJ7689141.1"/>
    <property type="molecule type" value="Genomic_DNA"/>
</dbReference>
<keyword evidence="2" id="KW-1185">Reference proteome</keyword>